<sequence>MTNPNTAMAPPTYAAAFHCIGTDCEDTCCGDWDIPIDKSIYEKYQLLPREKFGSLVSQFVLVSAPDQPDPLHARIYRGPSGFCPFFGADSLCNIHKEYGPQLLSATCSIYPRSFSYVAGTLEGSLSLSCPEAARNILLVPRFMQIEGDLFSGNFRTDNVFHLAGSRKDSFHKPHNFFLTIRTLLIDMVRDRSRPLWHRLLLIGSLCESLDNITAAEGGEAFPAVLYKYRQIVEHRISQPELANLQSLPRLKLEVIFRLTDALVRDNSGKRFRDIFWAFVEGIASPDRSAPRDDMGRFIQAETKYHRPFFEKFPFILENYLVNYMFQNLFPYGREGSPRFIPRSLFGEYIQMATQFAWVNTLLIGVAGHYKEDFVEEHVVQTIQSFTRAVEHYPDVLQSIDESMRSLGLNNLRGMAIMLKI</sequence>
<protein>
    <submittedName>
        <fullName evidence="1">Lysine-N-methylase</fullName>
        <ecNumber evidence="1">2.1.1.-</ecNumber>
    </submittedName>
</protein>
<dbReference type="Proteomes" id="UP000584867">
    <property type="component" value="Unassembled WGS sequence"/>
</dbReference>
<dbReference type="EC" id="2.1.1.-" evidence="1"/>
<dbReference type="EMBL" id="JACHIO010000006">
    <property type="protein sequence ID" value="MBB5063463.1"/>
    <property type="molecule type" value="Genomic_DNA"/>
</dbReference>
<dbReference type="NCBIfam" id="NF038110">
    <property type="entry name" value="Lys_methyl_FliB"/>
    <property type="match status" value="1"/>
</dbReference>
<organism evidence="1 2">
    <name type="scientific">Granulicella mallensis</name>
    <dbReference type="NCBI Taxonomy" id="940614"/>
    <lineage>
        <taxon>Bacteria</taxon>
        <taxon>Pseudomonadati</taxon>
        <taxon>Acidobacteriota</taxon>
        <taxon>Terriglobia</taxon>
        <taxon>Terriglobales</taxon>
        <taxon>Acidobacteriaceae</taxon>
        <taxon>Granulicella</taxon>
    </lineage>
</organism>
<dbReference type="AlphaFoldDB" id="A0A7W7ZPK1"/>
<dbReference type="GO" id="GO:0032259">
    <property type="term" value="P:methylation"/>
    <property type="evidence" value="ECO:0007669"/>
    <property type="project" value="UniProtKB-KW"/>
</dbReference>
<dbReference type="RefSeq" id="WP_184254649.1">
    <property type="nucleotide sequence ID" value="NZ_JACHIO010000006.1"/>
</dbReference>
<evidence type="ECO:0000313" key="2">
    <source>
        <dbReference type="Proteomes" id="UP000584867"/>
    </source>
</evidence>
<reference evidence="1 2" key="1">
    <citation type="submission" date="2020-08" db="EMBL/GenBank/DDBJ databases">
        <title>Genomic Encyclopedia of Type Strains, Phase IV (KMG-V): Genome sequencing to study the core and pangenomes of soil and plant-associated prokaryotes.</title>
        <authorList>
            <person name="Whitman W."/>
        </authorList>
    </citation>
    <scope>NUCLEOTIDE SEQUENCE [LARGE SCALE GENOMIC DNA]</scope>
    <source>
        <strain evidence="1 2">X5P3</strain>
    </source>
</reference>
<name>A0A7W7ZPK1_9BACT</name>
<proteinExistence type="predicted"/>
<keyword evidence="1" id="KW-0489">Methyltransferase</keyword>
<accession>A0A7W7ZPK1</accession>
<comment type="caution">
    <text evidence="1">The sequence shown here is derived from an EMBL/GenBank/DDBJ whole genome shotgun (WGS) entry which is preliminary data.</text>
</comment>
<keyword evidence="1" id="KW-0808">Transferase</keyword>
<evidence type="ECO:0000313" key="1">
    <source>
        <dbReference type="EMBL" id="MBB5063463.1"/>
    </source>
</evidence>
<dbReference type="GO" id="GO:0008168">
    <property type="term" value="F:methyltransferase activity"/>
    <property type="evidence" value="ECO:0007669"/>
    <property type="project" value="UniProtKB-KW"/>
</dbReference>
<gene>
    <name evidence="1" type="ORF">HDF15_001805</name>
</gene>